<proteinExistence type="predicted"/>
<accession>A0A6N2NCE0</accession>
<dbReference type="AlphaFoldDB" id="A0A6N2NCE0"/>
<organism evidence="1">
    <name type="scientific">Salix viminalis</name>
    <name type="common">Common osier</name>
    <name type="synonym">Basket willow</name>
    <dbReference type="NCBI Taxonomy" id="40686"/>
    <lineage>
        <taxon>Eukaryota</taxon>
        <taxon>Viridiplantae</taxon>
        <taxon>Streptophyta</taxon>
        <taxon>Embryophyta</taxon>
        <taxon>Tracheophyta</taxon>
        <taxon>Spermatophyta</taxon>
        <taxon>Magnoliopsida</taxon>
        <taxon>eudicotyledons</taxon>
        <taxon>Gunneridae</taxon>
        <taxon>Pentapetalae</taxon>
        <taxon>rosids</taxon>
        <taxon>fabids</taxon>
        <taxon>Malpighiales</taxon>
        <taxon>Salicaceae</taxon>
        <taxon>Saliceae</taxon>
        <taxon>Salix</taxon>
    </lineage>
</organism>
<evidence type="ECO:0000313" key="1">
    <source>
        <dbReference type="EMBL" id="VFU58832.1"/>
    </source>
</evidence>
<sequence>MHHDSDCTLKLYLFIIYLVDNFRVASIQLWRFHGRVFCCTSCYPCSKTGTCSSSYHRATTFFPVKHSPPQLSQVSLQHTKAPKKCFQLHQQAVFDTRKHTQNLEQQQRTPYPAGVPPSSQMVGSEECDWSGHSCPDGFTSERFLILASQS</sequence>
<name>A0A6N2NCE0_SALVM</name>
<protein>
    <submittedName>
        <fullName evidence="1">Uncharacterized protein</fullName>
    </submittedName>
</protein>
<gene>
    <name evidence="1" type="ORF">SVIM_LOCUS430765</name>
</gene>
<dbReference type="EMBL" id="CAADRP010002007">
    <property type="protein sequence ID" value="VFU58832.1"/>
    <property type="molecule type" value="Genomic_DNA"/>
</dbReference>
<reference evidence="1" key="1">
    <citation type="submission" date="2019-03" db="EMBL/GenBank/DDBJ databases">
        <authorList>
            <person name="Mank J."/>
            <person name="Almeida P."/>
        </authorList>
    </citation>
    <scope>NUCLEOTIDE SEQUENCE</scope>
    <source>
        <strain evidence="1">78183</strain>
    </source>
</reference>